<dbReference type="CDD" id="cd07040">
    <property type="entry name" value="HP"/>
    <property type="match status" value="1"/>
</dbReference>
<evidence type="ECO:0000256" key="1">
    <source>
        <dbReference type="ARBA" id="ARBA00022801"/>
    </source>
</evidence>
<dbReference type="OrthoDB" id="4131070at2"/>
<dbReference type="GO" id="GO:0004331">
    <property type="term" value="F:fructose-2,6-bisphosphate 2-phosphatase activity"/>
    <property type="evidence" value="ECO:0007669"/>
    <property type="project" value="TreeGrafter"/>
</dbReference>
<evidence type="ECO:0000313" key="4">
    <source>
        <dbReference type="Proteomes" id="UP000062260"/>
    </source>
</evidence>
<proteinExistence type="predicted"/>
<dbReference type="InterPro" id="IPR013078">
    <property type="entry name" value="His_Pase_superF_clade-1"/>
</dbReference>
<dbReference type="SUPFAM" id="SSF53254">
    <property type="entry name" value="Phosphoglycerate mutase-like"/>
    <property type="match status" value="1"/>
</dbReference>
<organism evidence="3 4">
    <name type="scientific">Aerococcus urinaehominis</name>
    <dbReference type="NCBI Taxonomy" id="128944"/>
    <lineage>
        <taxon>Bacteria</taxon>
        <taxon>Bacillati</taxon>
        <taxon>Bacillota</taxon>
        <taxon>Bacilli</taxon>
        <taxon>Lactobacillales</taxon>
        <taxon>Aerococcaceae</taxon>
        <taxon>Aerococcus</taxon>
    </lineage>
</organism>
<gene>
    <name evidence="3" type="ORF">AWM75_06250</name>
</gene>
<dbReference type="Pfam" id="PF00300">
    <property type="entry name" value="His_Phos_1"/>
    <property type="match status" value="1"/>
</dbReference>
<accession>A0A109RH57</accession>
<evidence type="ECO:0000313" key="3">
    <source>
        <dbReference type="EMBL" id="AMB99606.1"/>
    </source>
</evidence>
<dbReference type="GO" id="GO:0043456">
    <property type="term" value="P:regulation of pentose-phosphate shunt"/>
    <property type="evidence" value="ECO:0007669"/>
    <property type="project" value="TreeGrafter"/>
</dbReference>
<dbReference type="Gene3D" id="3.40.50.1240">
    <property type="entry name" value="Phosphoglycerate mutase-like"/>
    <property type="match status" value="1"/>
</dbReference>
<dbReference type="GO" id="GO:0045820">
    <property type="term" value="P:negative regulation of glycolytic process"/>
    <property type="evidence" value="ECO:0007669"/>
    <property type="project" value="TreeGrafter"/>
</dbReference>
<evidence type="ECO:0000256" key="2">
    <source>
        <dbReference type="PIRSR" id="PIRSR613078-2"/>
    </source>
</evidence>
<sequence>MSKITYYFIRHGETEADTEHLEQGWSNSPLTETGIRQMQRLSESFSNLTIDLAYTSDLERCVSSAKILLNRQGHDIQIAKMPEFRAFNYGGLEGKKLDRVWPKPLSQWVKELEQQKVPPSEIVPIILESLKARDPEGRSDTFTEFWERIERGMLEVYDDALELMMEKQSRQLNVVIVSHEEPIRYFLHEVIADFDLSSPLELGHFAKVSYSKGSYHLHEWNTDQIN</sequence>
<dbReference type="RefSeq" id="WP_067979681.1">
    <property type="nucleotide sequence ID" value="NZ_CP014163.1"/>
</dbReference>
<keyword evidence="1" id="KW-0378">Hydrolase</keyword>
<dbReference type="SMART" id="SM00855">
    <property type="entry name" value="PGAM"/>
    <property type="match status" value="1"/>
</dbReference>
<dbReference type="InterPro" id="IPR051695">
    <property type="entry name" value="Phosphoglycerate_Mutase"/>
</dbReference>
<reference evidence="3 4" key="1">
    <citation type="journal article" date="2016" name="Genome Announc.">
        <title>Complete Genome Sequences of Aerococcus christensenii CCUG 28831T, Aerococcus sanguinicola CCUG 43001T, Aerococcus urinae CCUG 36881T, Aerococcus urinaeequi CCUG 28094T, Aerococcus urinaehominis CCUG 42038 BT, and Aerococcus viridans CCUG 4311T.</title>
        <authorList>
            <person name="Carkaci D."/>
            <person name="Dargis R."/>
            <person name="Nielsen X.C."/>
            <person name="Skovgaard O."/>
            <person name="Fuursted K."/>
            <person name="Christensen J.J."/>
        </authorList>
    </citation>
    <scope>NUCLEOTIDE SEQUENCE [LARGE SCALE GENOMIC DNA]</scope>
    <source>
        <strain evidence="3 4">CCUG42038B</strain>
    </source>
</reference>
<protein>
    <submittedName>
        <fullName evidence="3">Phosphoglycerate mutase</fullName>
    </submittedName>
</protein>
<dbReference type="KEGG" id="auh:AWM75_06250"/>
<dbReference type="PANTHER" id="PTHR46517:SF1">
    <property type="entry name" value="FRUCTOSE-2,6-BISPHOSPHATASE TIGAR"/>
    <property type="match status" value="1"/>
</dbReference>
<keyword evidence="4" id="KW-1185">Reference proteome</keyword>
<feature type="binding site" evidence="2">
    <location>
        <position position="60"/>
    </location>
    <ligand>
        <name>substrate</name>
    </ligand>
</feature>
<dbReference type="STRING" id="128944.AWM75_06250"/>
<dbReference type="PANTHER" id="PTHR46517">
    <property type="entry name" value="FRUCTOSE-2,6-BISPHOSPHATASE TIGAR"/>
    <property type="match status" value="1"/>
</dbReference>
<dbReference type="GO" id="GO:0005829">
    <property type="term" value="C:cytosol"/>
    <property type="evidence" value="ECO:0007669"/>
    <property type="project" value="TreeGrafter"/>
</dbReference>
<dbReference type="AlphaFoldDB" id="A0A109RH57"/>
<reference evidence="4" key="2">
    <citation type="submission" date="2016-01" db="EMBL/GenBank/DDBJ databases">
        <title>Six Aerococcus type strain genome sequencing and assembly using PacBio and Illumina Hiseq.</title>
        <authorList>
            <person name="Carkaci D."/>
            <person name="Dargis R."/>
            <person name="Nielsen X.C."/>
            <person name="Skovgaard O."/>
            <person name="Fuursted K."/>
            <person name="Christensen J.J."/>
        </authorList>
    </citation>
    <scope>NUCLEOTIDE SEQUENCE [LARGE SCALE GENOMIC DNA]</scope>
    <source>
        <strain evidence="4">CCUG42038B</strain>
    </source>
</reference>
<dbReference type="InterPro" id="IPR029033">
    <property type="entry name" value="His_PPase_superfam"/>
</dbReference>
<dbReference type="Proteomes" id="UP000062260">
    <property type="component" value="Chromosome"/>
</dbReference>
<dbReference type="EMBL" id="CP014163">
    <property type="protein sequence ID" value="AMB99606.1"/>
    <property type="molecule type" value="Genomic_DNA"/>
</dbReference>
<name>A0A109RH57_9LACT</name>